<sequence length="241" mass="26796">MILSGTLIFGLEPSAVLCATERAVAVTVLTEGQVRVLDGAKWQPVGEKQLMRNGSILETGANGWVLLKFRDGSWVRIFQNTRISLISEKAPEHPRDRFERKWILNRGSFSAGLVPGRQSLEIRTPNRFEIQTLEGVLNLSLQEGSTTVSVSRGTVKVRNARTGISLNGGQRLDRVLPSDLLSEKVHLIPFILRMEIQPKGSKDSGNLPQTLEVTVQLGRHMQNREMRRSGPLLLSSPSSFY</sequence>
<name>A0A382UMZ0_9ZZZZ</name>
<accession>A0A382UMZ0</accession>
<protein>
    <recommendedName>
        <fullName evidence="1">FecR protein domain-containing protein</fullName>
    </recommendedName>
</protein>
<gene>
    <name evidence="2" type="ORF">METZ01_LOCUS388500</name>
</gene>
<evidence type="ECO:0000313" key="2">
    <source>
        <dbReference type="EMBL" id="SVD35646.1"/>
    </source>
</evidence>
<dbReference type="PANTHER" id="PTHR38731:SF3">
    <property type="entry name" value="BLL6125 PROTEIN"/>
    <property type="match status" value="1"/>
</dbReference>
<organism evidence="2">
    <name type="scientific">marine metagenome</name>
    <dbReference type="NCBI Taxonomy" id="408172"/>
    <lineage>
        <taxon>unclassified sequences</taxon>
        <taxon>metagenomes</taxon>
        <taxon>ecological metagenomes</taxon>
    </lineage>
</organism>
<dbReference type="PANTHER" id="PTHR38731">
    <property type="entry name" value="LIPL45-RELATED LIPOPROTEIN-RELATED"/>
    <property type="match status" value="1"/>
</dbReference>
<feature type="non-terminal residue" evidence="2">
    <location>
        <position position="241"/>
    </location>
</feature>
<dbReference type="EMBL" id="UINC01145485">
    <property type="protein sequence ID" value="SVD35646.1"/>
    <property type="molecule type" value="Genomic_DNA"/>
</dbReference>
<dbReference type="AlphaFoldDB" id="A0A382UMZ0"/>
<reference evidence="2" key="1">
    <citation type="submission" date="2018-05" db="EMBL/GenBank/DDBJ databases">
        <authorList>
            <person name="Lanie J.A."/>
            <person name="Ng W.-L."/>
            <person name="Kazmierczak K.M."/>
            <person name="Andrzejewski T.M."/>
            <person name="Davidsen T.M."/>
            <person name="Wayne K.J."/>
            <person name="Tettelin H."/>
            <person name="Glass J.I."/>
            <person name="Rusch D."/>
            <person name="Podicherti R."/>
            <person name="Tsui H.-C.T."/>
            <person name="Winkler M.E."/>
        </authorList>
    </citation>
    <scope>NUCLEOTIDE SEQUENCE</scope>
</reference>
<evidence type="ECO:0000259" key="1">
    <source>
        <dbReference type="Pfam" id="PF04773"/>
    </source>
</evidence>
<dbReference type="InterPro" id="IPR006860">
    <property type="entry name" value="FecR"/>
</dbReference>
<proteinExistence type="predicted"/>
<feature type="domain" description="FecR protein" evidence="1">
    <location>
        <begin position="57"/>
        <end position="156"/>
    </location>
</feature>
<dbReference type="Pfam" id="PF04773">
    <property type="entry name" value="FecR"/>
    <property type="match status" value="1"/>
</dbReference>